<reference evidence="6 7" key="1">
    <citation type="journal article" date="2014" name="PLoS ONE">
        <title>Physiological and genomic features of a novel sulfur-oxidizing gammaproteobacterium belonging to a previously uncultivated symbiotic lineage isolated from a hydrothermal vent.</title>
        <authorList>
            <person name="Nunoura T."/>
            <person name="Takaki Y."/>
            <person name="Kazama H."/>
            <person name="Kakuta J."/>
            <person name="Shimamura S."/>
            <person name="Makita H."/>
            <person name="Hirai M."/>
            <person name="Miyazaki M."/>
            <person name="Takai K."/>
        </authorList>
    </citation>
    <scope>NUCLEOTIDE SEQUENCE [LARGE SCALE GENOMIC DNA]</scope>
    <source>
        <strain evidence="6 7">Hiromi1</strain>
    </source>
</reference>
<dbReference type="CDD" id="cd06257">
    <property type="entry name" value="DnaJ"/>
    <property type="match status" value="1"/>
</dbReference>
<dbReference type="SMART" id="SM00271">
    <property type="entry name" value="DnaJ"/>
    <property type="match status" value="1"/>
</dbReference>
<gene>
    <name evidence="4" type="primary">hscB</name>
    <name evidence="6" type="ORF">TBH_C1086</name>
</gene>
<dbReference type="InterPro" id="IPR001623">
    <property type="entry name" value="DnaJ_domain"/>
</dbReference>
<dbReference type="NCBIfam" id="NF003449">
    <property type="entry name" value="PRK05014.1"/>
    <property type="match status" value="1"/>
</dbReference>
<dbReference type="PANTHER" id="PTHR14021:SF15">
    <property type="entry name" value="IRON-SULFUR CLUSTER CO-CHAPERONE PROTEIN HSCB"/>
    <property type="match status" value="1"/>
</dbReference>
<dbReference type="OrthoDB" id="287587at2"/>
<dbReference type="InterPro" id="IPR036869">
    <property type="entry name" value="J_dom_sf"/>
</dbReference>
<dbReference type="HAMAP" id="MF_00682">
    <property type="entry name" value="HscB"/>
    <property type="match status" value="1"/>
</dbReference>
<dbReference type="GO" id="GO:0051087">
    <property type="term" value="F:protein-folding chaperone binding"/>
    <property type="evidence" value="ECO:0007669"/>
    <property type="project" value="InterPro"/>
</dbReference>
<evidence type="ECO:0000256" key="3">
    <source>
        <dbReference type="ARBA" id="ARBA00025596"/>
    </source>
</evidence>
<evidence type="ECO:0000313" key="6">
    <source>
        <dbReference type="EMBL" id="BAO44015.1"/>
    </source>
</evidence>
<dbReference type="SUPFAM" id="SSF47144">
    <property type="entry name" value="HSC20 (HSCB), C-terminal oligomerisation domain"/>
    <property type="match status" value="1"/>
</dbReference>
<dbReference type="EMBL" id="AP012273">
    <property type="protein sequence ID" value="BAO44015.1"/>
    <property type="molecule type" value="Genomic_DNA"/>
</dbReference>
<evidence type="ECO:0000256" key="4">
    <source>
        <dbReference type="HAMAP-Rule" id="MF_00682"/>
    </source>
</evidence>
<dbReference type="NCBIfam" id="TIGR00714">
    <property type="entry name" value="hscB"/>
    <property type="match status" value="1"/>
</dbReference>
<sequence>MFNLSKNYFELFGLPVDFIVDGEALAERYRELQRVVHPDRYANASNQEQRISLQQATRINEAFETLKNPVSRAQYLLSLHGIDMQAEKETTRDTAFLMEQLELREALENARQADDPQAVLDELMDRISAMIRKQVAQMAIHFEEPSSTNLQAARESVRKMQFLNKLLSEAESLEAELEDMY</sequence>
<comment type="subunit">
    <text evidence="4">Interacts with HscA and stimulates its ATPase activity.</text>
</comment>
<comment type="similarity">
    <text evidence="1 4">Belongs to the HscB family.</text>
</comment>
<proteinExistence type="inferred from homology"/>
<dbReference type="PROSITE" id="PS50076">
    <property type="entry name" value="DNAJ_2"/>
    <property type="match status" value="1"/>
</dbReference>
<dbReference type="Gene3D" id="1.20.1280.20">
    <property type="entry name" value="HscB, C-terminal domain"/>
    <property type="match status" value="1"/>
</dbReference>
<name>A0A7U6GI40_9GAMM</name>
<dbReference type="GO" id="GO:0001671">
    <property type="term" value="F:ATPase activator activity"/>
    <property type="evidence" value="ECO:0007669"/>
    <property type="project" value="InterPro"/>
</dbReference>
<dbReference type="InterPro" id="IPR036386">
    <property type="entry name" value="HscB_C_sf"/>
</dbReference>
<dbReference type="PANTHER" id="PTHR14021">
    <property type="entry name" value="IRON-SULFUR CLUSTER CO-CHAPERONE PROTEIN HSCB"/>
    <property type="match status" value="1"/>
</dbReference>
<evidence type="ECO:0000313" key="7">
    <source>
        <dbReference type="Proteomes" id="UP000031631"/>
    </source>
</evidence>
<keyword evidence="7" id="KW-1185">Reference proteome</keyword>
<dbReference type="KEGG" id="tbn:TBH_C1086"/>
<dbReference type="GO" id="GO:0006457">
    <property type="term" value="P:protein folding"/>
    <property type="evidence" value="ECO:0007669"/>
    <property type="project" value="UniProtKB-UniRule"/>
</dbReference>
<dbReference type="GO" id="GO:1990230">
    <property type="term" value="C:iron-sulfur cluster transfer complex"/>
    <property type="evidence" value="ECO:0007669"/>
    <property type="project" value="TreeGrafter"/>
</dbReference>
<dbReference type="SUPFAM" id="SSF46565">
    <property type="entry name" value="Chaperone J-domain"/>
    <property type="match status" value="1"/>
</dbReference>
<accession>A0A7U6GI40</accession>
<dbReference type="GO" id="GO:0044571">
    <property type="term" value="P:[2Fe-2S] cluster assembly"/>
    <property type="evidence" value="ECO:0007669"/>
    <property type="project" value="InterPro"/>
</dbReference>
<dbReference type="Pfam" id="PF00226">
    <property type="entry name" value="DnaJ"/>
    <property type="match status" value="1"/>
</dbReference>
<evidence type="ECO:0000256" key="1">
    <source>
        <dbReference type="ARBA" id="ARBA00010476"/>
    </source>
</evidence>
<protein>
    <recommendedName>
        <fullName evidence="4">Co-chaperone protein HscB homolog</fullName>
    </recommendedName>
</protein>
<dbReference type="GO" id="GO:0051259">
    <property type="term" value="P:protein complex oligomerization"/>
    <property type="evidence" value="ECO:0007669"/>
    <property type="project" value="InterPro"/>
</dbReference>
<organism evidence="6 7">
    <name type="scientific">Thiolapillus brandeum</name>
    <dbReference type="NCBI Taxonomy" id="1076588"/>
    <lineage>
        <taxon>Bacteria</taxon>
        <taxon>Pseudomonadati</taxon>
        <taxon>Pseudomonadota</taxon>
        <taxon>Gammaproteobacteria</taxon>
        <taxon>Chromatiales</taxon>
        <taxon>Sedimenticolaceae</taxon>
        <taxon>Thiolapillus</taxon>
    </lineage>
</organism>
<comment type="function">
    <text evidence="3 4">Co-chaperone involved in the maturation of iron-sulfur cluster-containing proteins. Seems to help targeting proteins to be folded toward HscA.</text>
</comment>
<dbReference type="InterPro" id="IPR009073">
    <property type="entry name" value="HscB_oligo_C"/>
</dbReference>
<evidence type="ECO:0000256" key="2">
    <source>
        <dbReference type="ARBA" id="ARBA00023186"/>
    </source>
</evidence>
<evidence type="ECO:0000259" key="5">
    <source>
        <dbReference type="PROSITE" id="PS50076"/>
    </source>
</evidence>
<dbReference type="InterPro" id="IPR004640">
    <property type="entry name" value="HscB"/>
</dbReference>
<dbReference type="AlphaFoldDB" id="A0A7U6GI40"/>
<dbReference type="Gene3D" id="1.10.287.110">
    <property type="entry name" value="DnaJ domain"/>
    <property type="match status" value="1"/>
</dbReference>
<dbReference type="RefSeq" id="WP_041066372.1">
    <property type="nucleotide sequence ID" value="NZ_AP012273.1"/>
</dbReference>
<dbReference type="Pfam" id="PF07743">
    <property type="entry name" value="HSCB_C"/>
    <property type="match status" value="1"/>
</dbReference>
<dbReference type="Proteomes" id="UP000031631">
    <property type="component" value="Chromosome"/>
</dbReference>
<keyword evidence="2 4" id="KW-0143">Chaperone</keyword>
<feature type="domain" description="J" evidence="5">
    <location>
        <begin position="7"/>
        <end position="79"/>
    </location>
</feature>